<dbReference type="EMBL" id="AUPC02000068">
    <property type="protein sequence ID" value="POG74724.1"/>
    <property type="molecule type" value="Genomic_DNA"/>
</dbReference>
<dbReference type="AlphaFoldDB" id="A0A2P4QAQ4"/>
<dbReference type="Proteomes" id="UP000018888">
    <property type="component" value="Unassembled WGS sequence"/>
</dbReference>
<evidence type="ECO:0000313" key="1">
    <source>
        <dbReference type="EMBL" id="POG74724.1"/>
    </source>
</evidence>
<sequence>MDNINYVLKWNNITVEQSPRKFISQSSKVKGFEEFFNLARNTKYRRNCIDWKMTFDILSGSEVPNDTTFKSSGVKADSNFSCTYASNNRISYYNISFIDYIWILHQQRFYLTFIDFIKGFVPLSLVQFLTSQSFKAGDIYDIVAELNGFVYEM</sequence>
<protein>
    <submittedName>
        <fullName evidence="1">Uncharacterized protein</fullName>
    </submittedName>
</protein>
<comment type="caution">
    <text evidence="1">The sequence shown here is derived from an EMBL/GenBank/DDBJ whole genome shotgun (WGS) entry which is preliminary data.</text>
</comment>
<accession>A0A2P4QAQ4</accession>
<dbReference type="VEuPathDB" id="FungiDB:RhiirFUN_011162"/>
<gene>
    <name evidence="1" type="ORF">GLOIN_2v1770975</name>
</gene>
<keyword evidence="2" id="KW-1185">Reference proteome</keyword>
<reference evidence="1 2" key="2">
    <citation type="journal article" date="2018" name="New Phytol.">
        <title>High intraspecific genome diversity in the model arbuscular mycorrhizal symbiont Rhizophagus irregularis.</title>
        <authorList>
            <person name="Chen E.C.H."/>
            <person name="Morin E."/>
            <person name="Beaudet D."/>
            <person name="Noel J."/>
            <person name="Yildirir G."/>
            <person name="Ndikumana S."/>
            <person name="Charron P."/>
            <person name="St-Onge C."/>
            <person name="Giorgi J."/>
            <person name="Kruger M."/>
            <person name="Marton T."/>
            <person name="Ropars J."/>
            <person name="Grigoriev I.V."/>
            <person name="Hainaut M."/>
            <person name="Henrissat B."/>
            <person name="Roux C."/>
            <person name="Martin F."/>
            <person name="Corradi N."/>
        </authorList>
    </citation>
    <scope>NUCLEOTIDE SEQUENCE [LARGE SCALE GENOMIC DNA]</scope>
    <source>
        <strain evidence="1 2">DAOM 197198</strain>
    </source>
</reference>
<evidence type="ECO:0000313" key="2">
    <source>
        <dbReference type="Proteomes" id="UP000018888"/>
    </source>
</evidence>
<organism evidence="1 2">
    <name type="scientific">Rhizophagus irregularis (strain DAOM 181602 / DAOM 197198 / MUCL 43194)</name>
    <name type="common">Arbuscular mycorrhizal fungus</name>
    <name type="synonym">Glomus intraradices</name>
    <dbReference type="NCBI Taxonomy" id="747089"/>
    <lineage>
        <taxon>Eukaryota</taxon>
        <taxon>Fungi</taxon>
        <taxon>Fungi incertae sedis</taxon>
        <taxon>Mucoromycota</taxon>
        <taxon>Glomeromycotina</taxon>
        <taxon>Glomeromycetes</taxon>
        <taxon>Glomerales</taxon>
        <taxon>Glomeraceae</taxon>
        <taxon>Rhizophagus</taxon>
    </lineage>
</organism>
<name>A0A2P4QAQ4_RHIID</name>
<proteinExistence type="predicted"/>
<reference evidence="1 2" key="1">
    <citation type="journal article" date="2013" name="Proc. Natl. Acad. Sci. U.S.A.">
        <title>Genome of an arbuscular mycorrhizal fungus provides insight into the oldest plant symbiosis.</title>
        <authorList>
            <person name="Tisserant E."/>
            <person name="Malbreil M."/>
            <person name="Kuo A."/>
            <person name="Kohler A."/>
            <person name="Symeonidi A."/>
            <person name="Balestrini R."/>
            <person name="Charron P."/>
            <person name="Duensing N."/>
            <person name="Frei Dit Frey N."/>
            <person name="Gianinazzi-Pearson V."/>
            <person name="Gilbert L.B."/>
            <person name="Handa Y."/>
            <person name="Herr J.R."/>
            <person name="Hijri M."/>
            <person name="Koul R."/>
            <person name="Kawaguchi M."/>
            <person name="Krajinski F."/>
            <person name="Lammers P.J."/>
            <person name="Masclaux F.G."/>
            <person name="Murat C."/>
            <person name="Morin E."/>
            <person name="Ndikumana S."/>
            <person name="Pagni M."/>
            <person name="Petitpierre D."/>
            <person name="Requena N."/>
            <person name="Rosikiewicz P."/>
            <person name="Riley R."/>
            <person name="Saito K."/>
            <person name="San Clemente H."/>
            <person name="Shapiro H."/>
            <person name="van Tuinen D."/>
            <person name="Becard G."/>
            <person name="Bonfante P."/>
            <person name="Paszkowski U."/>
            <person name="Shachar-Hill Y.Y."/>
            <person name="Tuskan G.A."/>
            <person name="Young P.W."/>
            <person name="Sanders I.R."/>
            <person name="Henrissat B."/>
            <person name="Rensing S.A."/>
            <person name="Grigoriev I.V."/>
            <person name="Corradi N."/>
            <person name="Roux C."/>
            <person name="Martin F."/>
        </authorList>
    </citation>
    <scope>NUCLEOTIDE SEQUENCE [LARGE SCALE GENOMIC DNA]</scope>
    <source>
        <strain evidence="1 2">DAOM 197198</strain>
    </source>
</reference>